<name>A0ABU7A7V6_9TELE</name>
<sequence length="78" mass="8869">MKQIAGSAQTSPFCCWGSVSGRDLLSSRILTVFRSRNNGTAVGSAFAVKQLKVNLSTKRIKKLPTPRRCYRWWLFYDL</sequence>
<gene>
    <name evidence="1" type="ORF">ATANTOWER_024187</name>
</gene>
<evidence type="ECO:0000313" key="2">
    <source>
        <dbReference type="Proteomes" id="UP001345963"/>
    </source>
</evidence>
<organism evidence="1 2">
    <name type="scientific">Ataeniobius toweri</name>
    <dbReference type="NCBI Taxonomy" id="208326"/>
    <lineage>
        <taxon>Eukaryota</taxon>
        <taxon>Metazoa</taxon>
        <taxon>Chordata</taxon>
        <taxon>Craniata</taxon>
        <taxon>Vertebrata</taxon>
        <taxon>Euteleostomi</taxon>
        <taxon>Actinopterygii</taxon>
        <taxon>Neopterygii</taxon>
        <taxon>Teleostei</taxon>
        <taxon>Neoteleostei</taxon>
        <taxon>Acanthomorphata</taxon>
        <taxon>Ovalentaria</taxon>
        <taxon>Atherinomorphae</taxon>
        <taxon>Cyprinodontiformes</taxon>
        <taxon>Goodeidae</taxon>
        <taxon>Ataeniobius</taxon>
    </lineage>
</organism>
<comment type="caution">
    <text evidence="1">The sequence shown here is derived from an EMBL/GenBank/DDBJ whole genome shotgun (WGS) entry which is preliminary data.</text>
</comment>
<dbReference type="Proteomes" id="UP001345963">
    <property type="component" value="Unassembled WGS sequence"/>
</dbReference>
<protein>
    <submittedName>
        <fullName evidence="1">Uncharacterized protein</fullName>
    </submittedName>
</protein>
<evidence type="ECO:0000313" key="1">
    <source>
        <dbReference type="EMBL" id="MED6234191.1"/>
    </source>
</evidence>
<dbReference type="EMBL" id="JAHUTI010005455">
    <property type="protein sequence ID" value="MED6234191.1"/>
    <property type="molecule type" value="Genomic_DNA"/>
</dbReference>
<reference evidence="1 2" key="1">
    <citation type="submission" date="2021-07" db="EMBL/GenBank/DDBJ databases">
        <authorList>
            <person name="Palmer J.M."/>
        </authorList>
    </citation>
    <scope>NUCLEOTIDE SEQUENCE [LARGE SCALE GENOMIC DNA]</scope>
    <source>
        <strain evidence="1 2">AT_MEX2019</strain>
        <tissue evidence="1">Muscle</tissue>
    </source>
</reference>
<accession>A0ABU7A7V6</accession>
<proteinExistence type="predicted"/>
<keyword evidence="2" id="KW-1185">Reference proteome</keyword>